<sequence length="472" mass="55435">MKLYTAFIFILITVLGCKKENDNLANYAYFGGEIINPNTNYVVLSRNETVIDTVKLDGRNRFLYKIDDLQQGLYTFRHGGEFQMILLEPQDSILFRLNTLEFDESLVFTGEGDKKNNYLINEFLENEKEEKQIVRLCQLSPEAYKNHVDSLKSIRVKALEHFKSKHKPSDLFLKIAESNINYSYYSNKEVYPFVHYGQDKVAILKSLPNDFYDYRKDINYNDEFLSTYHNYIAFLRHHFSNISLKMFDENCTTENFSRKSLCYNLNRLNLIDGLVENSDTKEDLLYHFTMRFLSKSKNEHDNNEILNSYLEKSNNQKQKDMMVHYTKSLNALKEGSKLPIVDVVSYNNKTTSINKLVNKPTAITFWSQVYYDHFKESHYKINELKTKYPEVNFIAINIDKCGVQKAQKMLEGHQFDQTNEYKLKDAKKGKEVLAIYPMTKTIILDKHSKIINSHTNIFSSHFEEQLLGLINQ</sequence>
<dbReference type="EMBL" id="JAAVJS010000010">
    <property type="protein sequence ID" value="NJX15579.1"/>
    <property type="molecule type" value="Genomic_DNA"/>
</dbReference>
<dbReference type="InterPro" id="IPR036249">
    <property type="entry name" value="Thioredoxin-like_sf"/>
</dbReference>
<evidence type="ECO:0000313" key="1">
    <source>
        <dbReference type="EMBL" id="NJX15579.1"/>
    </source>
</evidence>
<evidence type="ECO:0008006" key="3">
    <source>
        <dbReference type="Google" id="ProtNLM"/>
    </source>
</evidence>
<keyword evidence="2" id="KW-1185">Reference proteome</keyword>
<protein>
    <recommendedName>
        <fullName evidence="3">Thioredoxin domain-containing protein</fullName>
    </recommendedName>
</protein>
<dbReference type="Gene3D" id="3.40.30.10">
    <property type="entry name" value="Glutaredoxin"/>
    <property type="match status" value="1"/>
</dbReference>
<name>A0ABX1DB50_9FLAO</name>
<proteinExistence type="predicted"/>
<dbReference type="RefSeq" id="WP_167917818.1">
    <property type="nucleotide sequence ID" value="NZ_JAAVJS010000010.1"/>
</dbReference>
<organism evidence="1 2">
    <name type="scientific">Tamlana crocina</name>
    <dbReference type="NCBI Taxonomy" id="393006"/>
    <lineage>
        <taxon>Bacteria</taxon>
        <taxon>Pseudomonadati</taxon>
        <taxon>Bacteroidota</taxon>
        <taxon>Flavobacteriia</taxon>
        <taxon>Flavobacteriales</taxon>
        <taxon>Flavobacteriaceae</taxon>
        <taxon>Tamlana</taxon>
    </lineage>
</organism>
<reference evidence="1 2" key="1">
    <citation type="submission" date="2020-03" db="EMBL/GenBank/DDBJ databases">
        <title>Tamlana sp. nov, isolated from XXX.</title>
        <authorList>
            <person name="Cao W.R."/>
        </authorList>
    </citation>
    <scope>NUCLEOTIDE SEQUENCE [LARGE SCALE GENOMIC DNA]</scope>
    <source>
        <strain evidence="1 2">HST1-43</strain>
    </source>
</reference>
<dbReference type="Proteomes" id="UP000760545">
    <property type="component" value="Unassembled WGS sequence"/>
</dbReference>
<dbReference type="PROSITE" id="PS51257">
    <property type="entry name" value="PROKAR_LIPOPROTEIN"/>
    <property type="match status" value="1"/>
</dbReference>
<gene>
    <name evidence="1" type="ORF">HC176_08755</name>
</gene>
<accession>A0ABX1DB50</accession>
<dbReference type="SUPFAM" id="SSF52833">
    <property type="entry name" value="Thioredoxin-like"/>
    <property type="match status" value="1"/>
</dbReference>
<comment type="caution">
    <text evidence="1">The sequence shown here is derived from an EMBL/GenBank/DDBJ whole genome shotgun (WGS) entry which is preliminary data.</text>
</comment>
<evidence type="ECO:0000313" key="2">
    <source>
        <dbReference type="Proteomes" id="UP000760545"/>
    </source>
</evidence>